<evidence type="ECO:0000313" key="1">
    <source>
        <dbReference type="EMBL" id="KOH42951.1"/>
    </source>
</evidence>
<keyword evidence="2" id="KW-1185">Reference proteome</keyword>
<sequence length="44" mass="5363">MIFPDASVKKLLFFKLKHRQIFRDLSMWSFVRGLFTFCFPVCFN</sequence>
<protein>
    <submittedName>
        <fullName evidence="1">Uncharacterized protein</fullName>
    </submittedName>
</protein>
<gene>
    <name evidence="1" type="ORF">NC99_42580</name>
</gene>
<proteinExistence type="predicted"/>
<comment type="caution">
    <text evidence="1">The sequence shown here is derived from an EMBL/GenBank/DDBJ whole genome shotgun (WGS) entry which is preliminary data.</text>
</comment>
<reference evidence="2" key="1">
    <citation type="submission" date="2015-07" db="EMBL/GenBank/DDBJ databases">
        <title>Genome sequencing of Sunxiuqinia dokdonensis strain SK.</title>
        <authorList>
            <person name="Ahn S."/>
            <person name="Kim B.-C."/>
        </authorList>
    </citation>
    <scope>NUCLEOTIDE SEQUENCE [LARGE SCALE GENOMIC DNA]</scope>
    <source>
        <strain evidence="2">SK</strain>
    </source>
</reference>
<organism evidence="1 2">
    <name type="scientific">Sunxiuqinia dokdonensis</name>
    <dbReference type="NCBI Taxonomy" id="1409788"/>
    <lineage>
        <taxon>Bacteria</taxon>
        <taxon>Pseudomonadati</taxon>
        <taxon>Bacteroidota</taxon>
        <taxon>Bacteroidia</taxon>
        <taxon>Marinilabiliales</taxon>
        <taxon>Prolixibacteraceae</taxon>
        <taxon>Sunxiuqinia</taxon>
    </lineage>
</organism>
<accession>A0A0L8V3E3</accession>
<dbReference type="EMBL" id="LGIA01000206">
    <property type="protein sequence ID" value="KOH42951.1"/>
    <property type="molecule type" value="Genomic_DNA"/>
</dbReference>
<dbReference type="Proteomes" id="UP000036958">
    <property type="component" value="Unassembled WGS sequence"/>
</dbReference>
<dbReference type="AlphaFoldDB" id="A0A0L8V3E3"/>
<name>A0A0L8V3E3_9BACT</name>
<evidence type="ECO:0000313" key="2">
    <source>
        <dbReference type="Proteomes" id="UP000036958"/>
    </source>
</evidence>